<evidence type="ECO:0000313" key="2">
    <source>
        <dbReference type="Proteomes" id="UP000827092"/>
    </source>
</evidence>
<name>A0AAV6UVW4_9ARAC</name>
<dbReference type="AlphaFoldDB" id="A0AAV6UVW4"/>
<protein>
    <submittedName>
        <fullName evidence="1">Uncharacterized protein</fullName>
    </submittedName>
</protein>
<dbReference type="EMBL" id="JAFNEN010000235">
    <property type="protein sequence ID" value="KAG8188625.1"/>
    <property type="molecule type" value="Genomic_DNA"/>
</dbReference>
<proteinExistence type="predicted"/>
<gene>
    <name evidence="1" type="ORF">JTE90_005978</name>
</gene>
<accession>A0AAV6UVW4</accession>
<comment type="caution">
    <text evidence="1">The sequence shown here is derived from an EMBL/GenBank/DDBJ whole genome shotgun (WGS) entry which is preliminary data.</text>
</comment>
<dbReference type="Proteomes" id="UP000827092">
    <property type="component" value="Unassembled WGS sequence"/>
</dbReference>
<sequence>MDYSSWANWLRPKRQHRATLQTQVINSRFWACGQPIEGSVSADSTATSSFNGGSSLAQNGWAGRHVAPRANFAKKTLSTSE</sequence>
<organism evidence="1 2">
    <name type="scientific">Oedothorax gibbosus</name>
    <dbReference type="NCBI Taxonomy" id="931172"/>
    <lineage>
        <taxon>Eukaryota</taxon>
        <taxon>Metazoa</taxon>
        <taxon>Ecdysozoa</taxon>
        <taxon>Arthropoda</taxon>
        <taxon>Chelicerata</taxon>
        <taxon>Arachnida</taxon>
        <taxon>Araneae</taxon>
        <taxon>Araneomorphae</taxon>
        <taxon>Entelegynae</taxon>
        <taxon>Araneoidea</taxon>
        <taxon>Linyphiidae</taxon>
        <taxon>Erigoninae</taxon>
        <taxon>Oedothorax</taxon>
    </lineage>
</organism>
<reference evidence="1 2" key="1">
    <citation type="journal article" date="2022" name="Nat. Ecol. Evol.">
        <title>A masculinizing supergene underlies an exaggerated male reproductive morph in a spider.</title>
        <authorList>
            <person name="Hendrickx F."/>
            <person name="De Corte Z."/>
            <person name="Sonet G."/>
            <person name="Van Belleghem S.M."/>
            <person name="Kostlbacher S."/>
            <person name="Vangestel C."/>
        </authorList>
    </citation>
    <scope>NUCLEOTIDE SEQUENCE [LARGE SCALE GENOMIC DNA]</scope>
    <source>
        <strain evidence="1">W744_W776</strain>
    </source>
</reference>
<keyword evidence="2" id="KW-1185">Reference proteome</keyword>
<evidence type="ECO:0000313" key="1">
    <source>
        <dbReference type="EMBL" id="KAG8188625.1"/>
    </source>
</evidence>